<organism evidence="8">
    <name type="scientific">Pseudozyma antarctica</name>
    <name type="common">Yeast</name>
    <name type="synonym">Candida antarctica</name>
    <dbReference type="NCBI Taxonomy" id="84753"/>
    <lineage>
        <taxon>Eukaryota</taxon>
        <taxon>Fungi</taxon>
        <taxon>Dikarya</taxon>
        <taxon>Basidiomycota</taxon>
        <taxon>Ustilaginomycotina</taxon>
        <taxon>Ustilaginomycetes</taxon>
        <taxon>Ustilaginales</taxon>
        <taxon>Ustilaginaceae</taxon>
        <taxon>Moesziomyces</taxon>
    </lineage>
</organism>
<dbReference type="PANTHER" id="PTHR11239">
    <property type="entry name" value="DNA-DIRECTED RNA POLYMERASE"/>
    <property type="match status" value="1"/>
</dbReference>
<keyword evidence="2 4" id="KW-0863">Zinc-finger</keyword>
<dbReference type="GO" id="GO:0006386">
    <property type="term" value="P:termination of RNA polymerase III transcription"/>
    <property type="evidence" value="ECO:0007669"/>
    <property type="project" value="TreeGrafter"/>
</dbReference>
<evidence type="ECO:0000256" key="2">
    <source>
        <dbReference type="ARBA" id="ARBA00022771"/>
    </source>
</evidence>
<dbReference type="GO" id="GO:0003899">
    <property type="term" value="F:DNA-directed RNA polymerase activity"/>
    <property type="evidence" value="ECO:0007669"/>
    <property type="project" value="InterPro"/>
</dbReference>
<proteinExistence type="inferred from homology"/>
<keyword evidence="5 8" id="KW-0240">DNA-directed RNA polymerase</keyword>
<feature type="chain" id="PRO_5001755856" evidence="6">
    <location>
        <begin position="19"/>
        <end position="160"/>
    </location>
</feature>
<keyword evidence="6" id="KW-0732">Signal</keyword>
<feature type="domain" description="TFIIS-type" evidence="7">
    <location>
        <begin position="113"/>
        <end position="139"/>
    </location>
</feature>
<dbReference type="HOGENOM" id="CLU_1651924_0_0_1"/>
<dbReference type="InterPro" id="IPR001222">
    <property type="entry name" value="Znf_TFIIS"/>
</dbReference>
<dbReference type="Gene3D" id="2.20.25.10">
    <property type="match status" value="1"/>
</dbReference>
<evidence type="ECO:0000259" key="7">
    <source>
        <dbReference type="PROSITE" id="PS51133"/>
    </source>
</evidence>
<dbReference type="GeneID" id="26305544"/>
<dbReference type="Pfam" id="PF02150">
    <property type="entry name" value="Zn_ribbon_RPB9"/>
    <property type="match status" value="1"/>
</dbReference>
<evidence type="ECO:0000256" key="6">
    <source>
        <dbReference type="SAM" id="SignalP"/>
    </source>
</evidence>
<dbReference type="GO" id="GO:0055029">
    <property type="term" value="C:nuclear DNA-directed RNA polymerase complex"/>
    <property type="evidence" value="ECO:0007669"/>
    <property type="project" value="UniProtKB-ARBA"/>
</dbReference>
<evidence type="ECO:0000256" key="4">
    <source>
        <dbReference type="PROSITE-ProRule" id="PRU00472"/>
    </source>
</evidence>
<evidence type="ECO:0000256" key="3">
    <source>
        <dbReference type="ARBA" id="ARBA00022833"/>
    </source>
</evidence>
<accession>A0A081CIB8</accession>
<evidence type="ECO:0000313" key="8">
    <source>
        <dbReference type="EMBL" id="GAK66414.1"/>
    </source>
</evidence>
<keyword evidence="5" id="KW-0804">Transcription</keyword>
<dbReference type="GO" id="GO:0008270">
    <property type="term" value="F:zinc ion binding"/>
    <property type="evidence" value="ECO:0007669"/>
    <property type="project" value="UniProtKB-KW"/>
</dbReference>
<reference evidence="8" key="1">
    <citation type="submission" date="2014-07" db="EMBL/GenBank/DDBJ databases">
        <title>Draft genome sequence of the yeast Pseudozyma antarctica JCM 10317 known as a producer of lipase B which used in a wide range of industrial applications.</title>
        <authorList>
            <person name="Morita T."/>
            <person name="Saika A."/>
            <person name="Koike H."/>
        </authorList>
    </citation>
    <scope>NUCLEOTIDE SEQUENCE</scope>
    <source>
        <strain evidence="8">JCM 10317</strain>
    </source>
</reference>
<dbReference type="AlphaFoldDB" id="A0A081CIB8"/>
<dbReference type="SMART" id="SM00440">
    <property type="entry name" value="ZnF_C2C2"/>
    <property type="match status" value="1"/>
</dbReference>
<dbReference type="InterPro" id="IPR001529">
    <property type="entry name" value="Zn_ribbon_RPB9"/>
</dbReference>
<evidence type="ECO:0000256" key="1">
    <source>
        <dbReference type="ARBA" id="ARBA00022723"/>
    </source>
</evidence>
<dbReference type="Pfam" id="PF01096">
    <property type="entry name" value="Zn_ribbon_TFIIS"/>
    <property type="match status" value="1"/>
</dbReference>
<dbReference type="SUPFAM" id="SSF57783">
    <property type="entry name" value="Zinc beta-ribbon"/>
    <property type="match status" value="1"/>
</dbReference>
<sequence>MQTATKILTIAFFSPSLASFPSLHELGLGLDTHLPPGRNALGKQRGTEMLFCPTCANCLIIQLDEQGNNKWSCHTCPYEFPIVRQMTTRLHLKRKEVDDVMGGEESWKNVDSTDAPCPKCENPKAFFMQLQIRSADEPMEGELSARVGGMYTQNHFPTSL</sequence>
<dbReference type="RefSeq" id="XP_014655250.1">
    <property type="nucleotide sequence ID" value="XM_014799764.1"/>
</dbReference>
<dbReference type="SMART" id="SM00661">
    <property type="entry name" value="RPOL9"/>
    <property type="match status" value="1"/>
</dbReference>
<dbReference type="PANTHER" id="PTHR11239:SF12">
    <property type="entry name" value="DNA-DIRECTED RNA POLYMERASE III SUBUNIT RPC10"/>
    <property type="match status" value="1"/>
</dbReference>
<dbReference type="GO" id="GO:0005666">
    <property type="term" value="C:RNA polymerase III complex"/>
    <property type="evidence" value="ECO:0007669"/>
    <property type="project" value="TreeGrafter"/>
</dbReference>
<keyword evidence="1 5" id="KW-0479">Metal-binding</keyword>
<dbReference type="GO" id="GO:0003676">
    <property type="term" value="F:nucleic acid binding"/>
    <property type="evidence" value="ECO:0007669"/>
    <property type="project" value="InterPro"/>
</dbReference>
<evidence type="ECO:0000313" key="9">
    <source>
        <dbReference type="Proteomes" id="UP000053758"/>
    </source>
</evidence>
<dbReference type="EMBL" id="DF830080">
    <property type="protein sequence ID" value="GAK66414.1"/>
    <property type="molecule type" value="Genomic_DNA"/>
</dbReference>
<dbReference type="PROSITE" id="PS51133">
    <property type="entry name" value="ZF_TFIIS_2"/>
    <property type="match status" value="1"/>
</dbReference>
<gene>
    <name evidence="8" type="ORF">PAN0_013d4636</name>
</gene>
<dbReference type="Proteomes" id="UP000053758">
    <property type="component" value="Unassembled WGS sequence"/>
</dbReference>
<comment type="similarity">
    <text evidence="5">Belongs to the archaeal rpoM/eukaryotic RPA12/RPB9/RPC11 RNA polymerase family.</text>
</comment>
<evidence type="ECO:0000256" key="5">
    <source>
        <dbReference type="RuleBase" id="RU003474"/>
    </source>
</evidence>
<keyword evidence="9" id="KW-1185">Reference proteome</keyword>
<dbReference type="InterPro" id="IPR012164">
    <property type="entry name" value="Rpa12/Rpb9/Rpc10/TFS"/>
</dbReference>
<keyword evidence="3" id="KW-0862">Zinc</keyword>
<feature type="signal peptide" evidence="6">
    <location>
        <begin position="1"/>
        <end position="18"/>
    </location>
</feature>
<protein>
    <submittedName>
        <fullName evidence="8">DNA-directed RNA polymerases iii kDa polypeptide</fullName>
    </submittedName>
</protein>
<name>A0A081CIB8_PSEA2</name>